<evidence type="ECO:0000256" key="2">
    <source>
        <dbReference type="PROSITE-ProRule" id="PRU00169"/>
    </source>
</evidence>
<gene>
    <name evidence="6" type="ORF">DEALK_05950</name>
</gene>
<dbReference type="Gene3D" id="6.10.250.690">
    <property type="match status" value="1"/>
</dbReference>
<keyword evidence="1 3" id="KW-0238">DNA-binding</keyword>
<dbReference type="PANTHER" id="PTHR48111:SF50">
    <property type="entry name" value="KDP OPERON TRANSCRIPTIONAL REGULATORY PROTEIN KDPE"/>
    <property type="match status" value="1"/>
</dbReference>
<dbReference type="PROSITE" id="PS50110">
    <property type="entry name" value="RESPONSE_REGULATORY"/>
    <property type="match status" value="1"/>
</dbReference>
<accession>A0A0W0GGS7</accession>
<dbReference type="AlphaFoldDB" id="A0A0W0GGS7"/>
<reference evidence="6 7" key="1">
    <citation type="submission" date="2015-06" db="EMBL/GenBank/DDBJ databases">
        <title>Genome sequence of the organohalide-respiring Dehalogenimonas alkenigignens type strain (IP3-3T).</title>
        <authorList>
            <person name="Key T.A."/>
            <person name="Richmond D.P."/>
            <person name="Bowman K.S."/>
            <person name="Cho Y.-J."/>
            <person name="Chun J."/>
            <person name="da Costa M.S."/>
            <person name="Rainey F.A."/>
            <person name="Moe W.M."/>
        </authorList>
    </citation>
    <scope>NUCLEOTIDE SEQUENCE [LARGE SCALE GENOMIC DNA]</scope>
    <source>
        <strain evidence="6 7">IP3-3</strain>
    </source>
</reference>
<sequence>MKALIVDDDDGIIQLVSLCLILIWPDVKITWTHLGGEGADLVRSVSPDLVVLDLGLPDMSGFDVLKRIRAFSKVPLIVLTVRNDEVDVVRAFELGADDYVTKPFRQFEFLARVRSAVARFVPGQSKGEEVRAAFGDFRFDSSFRKLEYRNKTIDLTSTESVTLRCLLENAGKVVTHKAIAQQIWGHPVPDAVKIIRVYIRHLREKIEADPNNPTLIVTKAGEGYLFTRTV</sequence>
<dbReference type="Gene3D" id="1.10.10.10">
    <property type="entry name" value="Winged helix-like DNA-binding domain superfamily/Winged helix DNA-binding domain"/>
    <property type="match status" value="1"/>
</dbReference>
<dbReference type="GO" id="GO:0032993">
    <property type="term" value="C:protein-DNA complex"/>
    <property type="evidence" value="ECO:0007669"/>
    <property type="project" value="TreeGrafter"/>
</dbReference>
<dbReference type="PROSITE" id="PS51755">
    <property type="entry name" value="OMPR_PHOB"/>
    <property type="match status" value="1"/>
</dbReference>
<dbReference type="RefSeq" id="WP_058438518.1">
    <property type="nucleotide sequence ID" value="NZ_KQ758903.1"/>
</dbReference>
<evidence type="ECO:0000256" key="3">
    <source>
        <dbReference type="PROSITE-ProRule" id="PRU01091"/>
    </source>
</evidence>
<dbReference type="InterPro" id="IPR001789">
    <property type="entry name" value="Sig_transdc_resp-reg_receiver"/>
</dbReference>
<dbReference type="SMART" id="SM00862">
    <property type="entry name" value="Trans_reg_C"/>
    <property type="match status" value="1"/>
</dbReference>
<dbReference type="GO" id="GO:0006355">
    <property type="term" value="P:regulation of DNA-templated transcription"/>
    <property type="evidence" value="ECO:0007669"/>
    <property type="project" value="InterPro"/>
</dbReference>
<comment type="caution">
    <text evidence="6">The sequence shown here is derived from an EMBL/GenBank/DDBJ whole genome shotgun (WGS) entry which is preliminary data.</text>
</comment>
<dbReference type="CDD" id="cd17574">
    <property type="entry name" value="REC_OmpR"/>
    <property type="match status" value="1"/>
</dbReference>
<dbReference type="InterPro" id="IPR039420">
    <property type="entry name" value="WalR-like"/>
</dbReference>
<feature type="domain" description="OmpR/PhoB-type" evidence="5">
    <location>
        <begin position="129"/>
        <end position="228"/>
    </location>
</feature>
<dbReference type="Pfam" id="PF00072">
    <property type="entry name" value="Response_reg"/>
    <property type="match status" value="1"/>
</dbReference>
<evidence type="ECO:0000259" key="4">
    <source>
        <dbReference type="PROSITE" id="PS50110"/>
    </source>
</evidence>
<keyword evidence="2" id="KW-0597">Phosphoprotein</keyword>
<proteinExistence type="predicted"/>
<dbReference type="OrthoDB" id="9790442at2"/>
<evidence type="ECO:0000256" key="1">
    <source>
        <dbReference type="ARBA" id="ARBA00023125"/>
    </source>
</evidence>
<evidence type="ECO:0000259" key="5">
    <source>
        <dbReference type="PROSITE" id="PS51755"/>
    </source>
</evidence>
<feature type="domain" description="Response regulatory" evidence="4">
    <location>
        <begin position="2"/>
        <end position="117"/>
    </location>
</feature>
<organism evidence="6 7">
    <name type="scientific">Dehalogenimonas alkenigignens</name>
    <dbReference type="NCBI Taxonomy" id="1217799"/>
    <lineage>
        <taxon>Bacteria</taxon>
        <taxon>Bacillati</taxon>
        <taxon>Chloroflexota</taxon>
        <taxon>Dehalococcoidia</taxon>
        <taxon>Dehalococcoidales</taxon>
        <taxon>Dehalococcoidaceae</taxon>
        <taxon>Dehalogenimonas</taxon>
    </lineage>
</organism>
<dbReference type="GO" id="GO:0005829">
    <property type="term" value="C:cytosol"/>
    <property type="evidence" value="ECO:0007669"/>
    <property type="project" value="TreeGrafter"/>
</dbReference>
<name>A0A0W0GGS7_9CHLR</name>
<protein>
    <submittedName>
        <fullName evidence="6">Response regulators consisting of a CheY-like receiver domain and a winged-helix DNA-binding domain</fullName>
    </submittedName>
</protein>
<dbReference type="GO" id="GO:0000156">
    <property type="term" value="F:phosphorelay response regulator activity"/>
    <property type="evidence" value="ECO:0007669"/>
    <property type="project" value="TreeGrafter"/>
</dbReference>
<dbReference type="InterPro" id="IPR011006">
    <property type="entry name" value="CheY-like_superfamily"/>
</dbReference>
<dbReference type="SMART" id="SM00448">
    <property type="entry name" value="REC"/>
    <property type="match status" value="1"/>
</dbReference>
<dbReference type="Pfam" id="PF00486">
    <property type="entry name" value="Trans_reg_C"/>
    <property type="match status" value="1"/>
</dbReference>
<dbReference type="GO" id="GO:0000976">
    <property type="term" value="F:transcription cis-regulatory region binding"/>
    <property type="evidence" value="ECO:0007669"/>
    <property type="project" value="TreeGrafter"/>
</dbReference>
<keyword evidence="7" id="KW-1185">Reference proteome</keyword>
<feature type="modified residue" description="4-aspartylphosphate" evidence="2">
    <location>
        <position position="53"/>
    </location>
</feature>
<dbReference type="InterPro" id="IPR036388">
    <property type="entry name" value="WH-like_DNA-bd_sf"/>
</dbReference>
<dbReference type="PANTHER" id="PTHR48111">
    <property type="entry name" value="REGULATOR OF RPOS"/>
    <property type="match status" value="1"/>
</dbReference>
<dbReference type="Gene3D" id="3.40.50.2300">
    <property type="match status" value="1"/>
</dbReference>
<feature type="DNA-binding region" description="OmpR/PhoB-type" evidence="3">
    <location>
        <begin position="129"/>
        <end position="228"/>
    </location>
</feature>
<dbReference type="Proteomes" id="UP000053947">
    <property type="component" value="Unassembled WGS sequence"/>
</dbReference>
<dbReference type="SUPFAM" id="SSF52172">
    <property type="entry name" value="CheY-like"/>
    <property type="match status" value="1"/>
</dbReference>
<dbReference type="STRING" id="1217799.DEALK_05950"/>
<dbReference type="CDD" id="cd00383">
    <property type="entry name" value="trans_reg_C"/>
    <property type="match status" value="1"/>
</dbReference>
<evidence type="ECO:0000313" key="7">
    <source>
        <dbReference type="Proteomes" id="UP000053947"/>
    </source>
</evidence>
<evidence type="ECO:0000313" key="6">
    <source>
        <dbReference type="EMBL" id="KTB47750.1"/>
    </source>
</evidence>
<dbReference type="EMBL" id="LFDV01000002">
    <property type="protein sequence ID" value="KTB47750.1"/>
    <property type="molecule type" value="Genomic_DNA"/>
</dbReference>
<dbReference type="InterPro" id="IPR001867">
    <property type="entry name" value="OmpR/PhoB-type_DNA-bd"/>
</dbReference>